<dbReference type="Proteomes" id="UP001551482">
    <property type="component" value="Unassembled WGS sequence"/>
</dbReference>
<organism evidence="1 2">
    <name type="scientific">Streptodolium elevatio</name>
    <dbReference type="NCBI Taxonomy" id="3157996"/>
    <lineage>
        <taxon>Bacteria</taxon>
        <taxon>Bacillati</taxon>
        <taxon>Actinomycetota</taxon>
        <taxon>Actinomycetes</taxon>
        <taxon>Kitasatosporales</taxon>
        <taxon>Streptomycetaceae</taxon>
        <taxon>Streptodolium</taxon>
    </lineage>
</organism>
<comment type="caution">
    <text evidence="1">The sequence shown here is derived from an EMBL/GenBank/DDBJ whole genome shotgun (WGS) entry which is preliminary data.</text>
</comment>
<dbReference type="EMBL" id="JBEZFP010000022">
    <property type="protein sequence ID" value="MEU8134153.1"/>
    <property type="molecule type" value="Genomic_DNA"/>
</dbReference>
<accession>A0ABV3DEI4</accession>
<keyword evidence="1" id="KW-0540">Nuclease</keyword>
<dbReference type="GO" id="GO:0004519">
    <property type="term" value="F:endonuclease activity"/>
    <property type="evidence" value="ECO:0007669"/>
    <property type="project" value="UniProtKB-KW"/>
</dbReference>
<name>A0ABV3DEI4_9ACTN</name>
<reference evidence="1 2" key="1">
    <citation type="submission" date="2024-06" db="EMBL/GenBank/DDBJ databases">
        <title>The Natural Products Discovery Center: Release of the First 8490 Sequenced Strains for Exploring Actinobacteria Biosynthetic Diversity.</title>
        <authorList>
            <person name="Kalkreuter E."/>
            <person name="Kautsar S.A."/>
            <person name="Yang D."/>
            <person name="Bader C.D."/>
            <person name="Teijaro C.N."/>
            <person name="Fluegel L."/>
            <person name="Davis C.M."/>
            <person name="Simpson J.R."/>
            <person name="Lauterbach L."/>
            <person name="Steele A.D."/>
            <person name="Gui C."/>
            <person name="Meng S."/>
            <person name="Li G."/>
            <person name="Viehrig K."/>
            <person name="Ye F."/>
            <person name="Su P."/>
            <person name="Kiefer A.F."/>
            <person name="Nichols A."/>
            <person name="Cepeda A.J."/>
            <person name="Yan W."/>
            <person name="Fan B."/>
            <person name="Jiang Y."/>
            <person name="Adhikari A."/>
            <person name="Zheng C.-J."/>
            <person name="Schuster L."/>
            <person name="Cowan T.M."/>
            <person name="Smanski M.J."/>
            <person name="Chevrette M.G."/>
            <person name="De Carvalho L.P.S."/>
            <person name="Shen B."/>
        </authorList>
    </citation>
    <scope>NUCLEOTIDE SEQUENCE [LARGE SCALE GENOMIC DNA]</scope>
    <source>
        <strain evidence="1 2">NPDC048946</strain>
    </source>
</reference>
<gene>
    <name evidence="1" type="ORF">AB0C36_11640</name>
</gene>
<keyword evidence="1" id="KW-0255">Endonuclease</keyword>
<protein>
    <submittedName>
        <fullName evidence="1">HNH endonuclease signature motif containing protein</fullName>
    </submittedName>
</protein>
<evidence type="ECO:0000313" key="2">
    <source>
        <dbReference type="Proteomes" id="UP001551482"/>
    </source>
</evidence>
<evidence type="ECO:0000313" key="1">
    <source>
        <dbReference type="EMBL" id="MEU8134153.1"/>
    </source>
</evidence>
<keyword evidence="1" id="KW-0378">Hydrolase</keyword>
<dbReference type="RefSeq" id="WP_358352569.1">
    <property type="nucleotide sequence ID" value="NZ_JBEZFP010000022.1"/>
</dbReference>
<dbReference type="CDD" id="cd00085">
    <property type="entry name" value="HNHc"/>
    <property type="match status" value="1"/>
</dbReference>
<keyword evidence="2" id="KW-1185">Reference proteome</keyword>
<proteinExistence type="predicted"/>
<sequence length="285" mass="32193">MTTQRRYSRELLAEVAAQSRSINEMLRRLGLPIVGGHHTHISRQVQRLGIDTTHFTHFGKHHKRHTYTRDELADAAARSHSVPEMLRILGVEPYASAYGYIRKRCSDFGIDLSHFKRVGARLPVDSDTFRSVVAESESVAEVSRRLGLTHGTNAYRLVRRWASEYSVDISGMTGRGHNRGKRAPRLSAADVLRHDPGRDRRTSVHLLRRALTEIGRDQRCVGCGTGSVWNGKPLILEVDHINGAWRDNRQENLRYLCPNCHSQTDTFCGRNASRTSGDTPQAPLR</sequence>
<dbReference type="InterPro" id="IPR003615">
    <property type="entry name" value="HNH_nuc"/>
</dbReference>